<feature type="transmembrane region" description="Helical" evidence="2">
    <location>
        <begin position="265"/>
        <end position="290"/>
    </location>
</feature>
<protein>
    <submittedName>
        <fullName evidence="3">Uncharacterized protein</fullName>
    </submittedName>
</protein>
<dbReference type="EMBL" id="CAJNJA010005163">
    <property type="protein sequence ID" value="CAE7184465.1"/>
    <property type="molecule type" value="Genomic_DNA"/>
</dbReference>
<evidence type="ECO:0000313" key="3">
    <source>
        <dbReference type="EMBL" id="CAE7184465.1"/>
    </source>
</evidence>
<sequence>VDYTGDEVLHALPLKASEIAEGDVAKWLLDPELTLLPRDKWPSPLPRASMNCTREDWCELVPLLVKKRILEPISKSEIFTVNGAPVLNGAFAVPKKGVFLAAAVIPMGWVNAVGLFQPQRGAGMAARSSGAKLGSFERWRISPMYVNHALFVWASIGVKPLLMALGRLVRQYLMGSNGDCGELAMDMTLHSLSWNDLDEAICAWIEFAYSEGEHKSLVNFALAGLQFYLPACVGKLKQAWRLAKVWQRLEPPLRVLPLSPLLTSAFAGACVLMGFIGEAAGFLIGFDCMLRSGELYNLRRKDITFMRDKAVLSLGKSKTGKRTGANEMVVVESCVAVQWLREACSTLHPDDRLLFRGERFFRKLFHALVEFFETPGLLTVYSLRRGGATWNFLFHGSMEKTLLRGRWSSTST</sequence>
<evidence type="ECO:0000256" key="1">
    <source>
        <dbReference type="ARBA" id="ARBA00023172"/>
    </source>
</evidence>
<keyword evidence="2" id="KW-0472">Membrane</keyword>
<dbReference type="InterPro" id="IPR013762">
    <property type="entry name" value="Integrase-like_cat_sf"/>
</dbReference>
<proteinExistence type="predicted"/>
<name>A0A812IWL4_9DINO</name>
<keyword evidence="2" id="KW-0812">Transmembrane</keyword>
<evidence type="ECO:0000313" key="4">
    <source>
        <dbReference type="Proteomes" id="UP000601435"/>
    </source>
</evidence>
<dbReference type="OrthoDB" id="440977at2759"/>
<dbReference type="Gene3D" id="1.10.443.10">
    <property type="entry name" value="Intergrase catalytic core"/>
    <property type="match status" value="1"/>
</dbReference>
<comment type="caution">
    <text evidence="3">The sequence shown here is derived from an EMBL/GenBank/DDBJ whole genome shotgun (WGS) entry which is preliminary data.</text>
</comment>
<accession>A0A812IWL4</accession>
<feature type="non-terminal residue" evidence="3">
    <location>
        <position position="1"/>
    </location>
</feature>
<evidence type="ECO:0000256" key="2">
    <source>
        <dbReference type="SAM" id="Phobius"/>
    </source>
</evidence>
<dbReference type="SUPFAM" id="SSF56349">
    <property type="entry name" value="DNA breaking-rejoining enzymes"/>
    <property type="match status" value="1"/>
</dbReference>
<dbReference type="AlphaFoldDB" id="A0A812IWL4"/>
<dbReference type="GO" id="GO:0006310">
    <property type="term" value="P:DNA recombination"/>
    <property type="evidence" value="ECO:0007669"/>
    <property type="project" value="UniProtKB-KW"/>
</dbReference>
<feature type="non-terminal residue" evidence="3">
    <location>
        <position position="412"/>
    </location>
</feature>
<keyword evidence="2" id="KW-1133">Transmembrane helix</keyword>
<dbReference type="GO" id="GO:0003677">
    <property type="term" value="F:DNA binding"/>
    <property type="evidence" value="ECO:0007669"/>
    <property type="project" value="InterPro"/>
</dbReference>
<gene>
    <name evidence="3" type="ORF">SNEC2469_LOCUS836</name>
</gene>
<keyword evidence="1" id="KW-0233">DNA recombination</keyword>
<reference evidence="3" key="1">
    <citation type="submission" date="2021-02" db="EMBL/GenBank/DDBJ databases">
        <authorList>
            <person name="Dougan E. K."/>
            <person name="Rhodes N."/>
            <person name="Thang M."/>
            <person name="Chan C."/>
        </authorList>
    </citation>
    <scope>NUCLEOTIDE SEQUENCE</scope>
</reference>
<dbReference type="InterPro" id="IPR011010">
    <property type="entry name" value="DNA_brk_join_enz"/>
</dbReference>
<organism evidence="3 4">
    <name type="scientific">Symbiodinium necroappetens</name>
    <dbReference type="NCBI Taxonomy" id="1628268"/>
    <lineage>
        <taxon>Eukaryota</taxon>
        <taxon>Sar</taxon>
        <taxon>Alveolata</taxon>
        <taxon>Dinophyceae</taxon>
        <taxon>Suessiales</taxon>
        <taxon>Symbiodiniaceae</taxon>
        <taxon>Symbiodinium</taxon>
    </lineage>
</organism>
<keyword evidence="4" id="KW-1185">Reference proteome</keyword>
<dbReference type="GO" id="GO:0015074">
    <property type="term" value="P:DNA integration"/>
    <property type="evidence" value="ECO:0007669"/>
    <property type="project" value="InterPro"/>
</dbReference>
<dbReference type="Proteomes" id="UP000601435">
    <property type="component" value="Unassembled WGS sequence"/>
</dbReference>